<dbReference type="Proteomes" id="UP000478208">
    <property type="component" value="Unassembled WGS sequence"/>
</dbReference>
<feature type="domain" description="Putative auto-transporter adhesin head GIN" evidence="2">
    <location>
        <begin position="46"/>
        <end position="226"/>
    </location>
</feature>
<accession>A0A6L6U9J0</accession>
<name>A0A6L6U9J0_9FLAO</name>
<dbReference type="Pfam" id="PF10988">
    <property type="entry name" value="DUF2807"/>
    <property type="match status" value="1"/>
</dbReference>
<organism evidence="3 4">
    <name type="scientific">Winogradskyella endarachnes</name>
    <dbReference type="NCBI Taxonomy" id="2681965"/>
    <lineage>
        <taxon>Bacteria</taxon>
        <taxon>Pseudomonadati</taxon>
        <taxon>Bacteroidota</taxon>
        <taxon>Flavobacteriia</taxon>
        <taxon>Flavobacteriales</taxon>
        <taxon>Flavobacteriaceae</taxon>
        <taxon>Winogradskyella</taxon>
    </lineage>
</organism>
<dbReference type="PROSITE" id="PS51257">
    <property type="entry name" value="PROKAR_LIPOPROTEIN"/>
    <property type="match status" value="1"/>
</dbReference>
<comment type="caution">
    <text evidence="3">The sequence shown here is derived from an EMBL/GenBank/DDBJ whole genome shotgun (WGS) entry which is preliminary data.</text>
</comment>
<evidence type="ECO:0000313" key="3">
    <source>
        <dbReference type="EMBL" id="MUU77582.1"/>
    </source>
</evidence>
<evidence type="ECO:0000256" key="1">
    <source>
        <dbReference type="SAM" id="MobiDB-lite"/>
    </source>
</evidence>
<dbReference type="InterPro" id="IPR021255">
    <property type="entry name" value="DUF2807"/>
</dbReference>
<dbReference type="EMBL" id="WOWS01000001">
    <property type="protein sequence ID" value="MUU77582.1"/>
    <property type="molecule type" value="Genomic_DNA"/>
</dbReference>
<evidence type="ECO:0000313" key="4">
    <source>
        <dbReference type="Proteomes" id="UP000478208"/>
    </source>
</evidence>
<evidence type="ECO:0000259" key="2">
    <source>
        <dbReference type="Pfam" id="PF10988"/>
    </source>
</evidence>
<proteinExistence type="predicted"/>
<protein>
    <submittedName>
        <fullName evidence="3">DUF2807 domain-containing protein</fullName>
    </submittedName>
</protein>
<keyword evidence="4" id="KW-1185">Reference proteome</keyword>
<dbReference type="AlphaFoldDB" id="A0A6L6U9J0"/>
<sequence length="242" mass="25654">MTTLTRIIVTSIISLMLFSCNFSMNLGTGIDGNGNVINVDRSISSDFENIKVSQGLDLYITQTDNVALTIEADENLMDLIMTDVENGTLRIYTTENIRRATSRKILLNVEHISSIKATSGSDVFSTNTIVAENLQLNCTSGADIKLAVKTNFLECSSTSGSDIKLSGITNNFKASATGGSDINASDLKAKSSNAKATSGADISLNTSESLIAKATSGGDIRYSGNPEKVEKSDTSAGSIRKQ</sequence>
<feature type="region of interest" description="Disordered" evidence="1">
    <location>
        <begin position="215"/>
        <end position="242"/>
    </location>
</feature>
<dbReference type="RefSeq" id="WP_157362314.1">
    <property type="nucleotide sequence ID" value="NZ_WOWS01000001.1"/>
</dbReference>
<gene>
    <name evidence="3" type="ORF">GN138_03925</name>
</gene>
<dbReference type="Gene3D" id="2.160.20.120">
    <property type="match status" value="1"/>
</dbReference>
<reference evidence="3 4" key="1">
    <citation type="submission" date="2019-12" db="EMBL/GenBank/DDBJ databases">
        <authorList>
            <person name="Li J."/>
        </authorList>
    </citation>
    <scope>NUCLEOTIDE SEQUENCE [LARGE SCALE GENOMIC DNA]</scope>
    <source>
        <strain evidence="3 4">HL2-2</strain>
    </source>
</reference>